<proteinExistence type="predicted"/>
<name>A0ABS3Q0I6_9FLAO</name>
<feature type="chain" id="PRO_5047329608" description="Lipoprotein" evidence="1">
    <location>
        <begin position="24"/>
        <end position="327"/>
    </location>
</feature>
<evidence type="ECO:0000256" key="1">
    <source>
        <dbReference type="SAM" id="SignalP"/>
    </source>
</evidence>
<accession>A0ABS3Q0I6</accession>
<keyword evidence="1" id="KW-0732">Signal</keyword>
<keyword evidence="3" id="KW-1185">Reference proteome</keyword>
<protein>
    <recommendedName>
        <fullName evidence="4">Lipoprotein</fullName>
    </recommendedName>
</protein>
<gene>
    <name evidence="2" type="ORF">J4N46_11860</name>
</gene>
<sequence>MKNIYNFLKIALLSMSIAFISFSCNKNDDKITPPSKQNPQTATSTTASTATQTFVTTWSKLEVRFTKGHSHGYFHGNPDYPVKYLKTVQHFYFNNVNGVPTPAANNPTAIRWEGADVVEEDHHDDEDEEEHHNHQHNAGVSLYGIELIFYDASGKRINTMLSTGNNPNHYQFFFVANNFVAVASNTTVPTQAEALNYKYRDTNPEELYIKGGAGIDKNPNAPKGVLRQEQIGLKGFFEVKRTYINFDLRIILGYFSSKPADLAYNTVPNNKILDVKIPIHIYTDILKEYKQVEDAMREFGVSQEEIEKDQSDILASNLSPESSGTFL</sequence>
<dbReference type="RefSeq" id="WP_208059463.1">
    <property type="nucleotide sequence ID" value="NZ_JAGDYP010000012.1"/>
</dbReference>
<evidence type="ECO:0008006" key="4">
    <source>
        <dbReference type="Google" id="ProtNLM"/>
    </source>
</evidence>
<comment type="caution">
    <text evidence="2">The sequence shown here is derived from an EMBL/GenBank/DDBJ whole genome shotgun (WGS) entry which is preliminary data.</text>
</comment>
<organism evidence="2 3">
    <name type="scientific">Capnocytophaga bilenii</name>
    <dbReference type="NCBI Taxonomy" id="2819369"/>
    <lineage>
        <taxon>Bacteria</taxon>
        <taxon>Pseudomonadati</taxon>
        <taxon>Bacteroidota</taxon>
        <taxon>Flavobacteriia</taxon>
        <taxon>Flavobacteriales</taxon>
        <taxon>Flavobacteriaceae</taxon>
        <taxon>Capnocytophaga</taxon>
    </lineage>
</organism>
<evidence type="ECO:0000313" key="3">
    <source>
        <dbReference type="Proteomes" id="UP000681610"/>
    </source>
</evidence>
<dbReference type="Proteomes" id="UP000681610">
    <property type="component" value="Unassembled WGS sequence"/>
</dbReference>
<evidence type="ECO:0000313" key="2">
    <source>
        <dbReference type="EMBL" id="MBO1885090.1"/>
    </source>
</evidence>
<dbReference type="PROSITE" id="PS51257">
    <property type="entry name" value="PROKAR_LIPOPROTEIN"/>
    <property type="match status" value="1"/>
</dbReference>
<reference evidence="2 3" key="1">
    <citation type="submission" date="2021-03" db="EMBL/GenBank/DDBJ databases">
        <title>Isolation and description of Capnocytophaga bilenii sp. nov., a novel Capnocytophaga species, isolated from a gingivitis subject.</title>
        <authorList>
            <person name="Antezack A."/>
            <person name="Monnet-Corti V."/>
            <person name="La Scola B."/>
        </authorList>
    </citation>
    <scope>NUCLEOTIDE SEQUENCE [LARGE SCALE GENOMIC DNA]</scope>
    <source>
        <strain evidence="2 3">Marseille-Q4570</strain>
    </source>
</reference>
<feature type="signal peptide" evidence="1">
    <location>
        <begin position="1"/>
        <end position="23"/>
    </location>
</feature>
<dbReference type="EMBL" id="JAGDYP010000012">
    <property type="protein sequence ID" value="MBO1885090.1"/>
    <property type="molecule type" value="Genomic_DNA"/>
</dbReference>